<dbReference type="InterPro" id="IPR036291">
    <property type="entry name" value="NAD(P)-bd_dom_sf"/>
</dbReference>
<name>A0A1H1LLM7_9FLAO</name>
<gene>
    <name evidence="4" type="ORF">SAMN04488552_0844</name>
</gene>
<dbReference type="AlphaFoldDB" id="A0A1H1LLM7"/>
<dbReference type="STRING" id="1250231.SAMN04488552_0844"/>
<feature type="domain" description="D-isomer specific 2-hydroxyacid dehydrogenase NAD-binding" evidence="3">
    <location>
        <begin position="102"/>
        <end position="274"/>
    </location>
</feature>
<evidence type="ECO:0000256" key="2">
    <source>
        <dbReference type="ARBA" id="ARBA00023027"/>
    </source>
</evidence>
<dbReference type="InterPro" id="IPR006140">
    <property type="entry name" value="D-isomer_DH_NAD-bd"/>
</dbReference>
<evidence type="ECO:0000256" key="1">
    <source>
        <dbReference type="ARBA" id="ARBA00023002"/>
    </source>
</evidence>
<sequence>MSVLIVCPGKDPENWVKALENQHRGMNIYVYPEDHDKEEVEFALTWNHPRGLFKNYPNLKVIASMGAGVDHILSDDALPEGVKITKVVDDTLTEDMGDFVLSQVMNHIRGLHHYVKCQKEKEWDKFQYKRPQDTKVGVMGLGVLGNAVADKLHKNFFKVYGWSRTEKSCENVTSFYGKEQLEEFLQNSEILVCLLPLTEDTENILNADLFDMLPEGAYVINVARGEHLVEHDLMEMIDNGHLAGASLDVFREEPLPEEHPFWEHSKINITPHIASVTKPESVVPQIADNYDRMMEDEPLKNRVELDKGY</sequence>
<dbReference type="Pfam" id="PF02826">
    <property type="entry name" value="2-Hacid_dh_C"/>
    <property type="match status" value="1"/>
</dbReference>
<keyword evidence="2" id="KW-0520">NAD</keyword>
<keyword evidence="1" id="KW-0560">Oxidoreductase</keyword>
<dbReference type="Proteomes" id="UP000198858">
    <property type="component" value="Chromosome I"/>
</dbReference>
<organism evidence="4 5">
    <name type="scientific">Christiangramia echinicola</name>
    <dbReference type="NCBI Taxonomy" id="279359"/>
    <lineage>
        <taxon>Bacteria</taxon>
        <taxon>Pseudomonadati</taxon>
        <taxon>Bacteroidota</taxon>
        <taxon>Flavobacteriia</taxon>
        <taxon>Flavobacteriales</taxon>
        <taxon>Flavobacteriaceae</taxon>
        <taxon>Christiangramia</taxon>
    </lineage>
</organism>
<dbReference type="SUPFAM" id="SSF52283">
    <property type="entry name" value="Formate/glycerate dehydrogenase catalytic domain-like"/>
    <property type="match status" value="1"/>
</dbReference>
<keyword evidence="5" id="KW-1185">Reference proteome</keyword>
<keyword evidence="4" id="KW-0670">Pyruvate</keyword>
<dbReference type="GO" id="GO:0016616">
    <property type="term" value="F:oxidoreductase activity, acting on the CH-OH group of donors, NAD or NADP as acceptor"/>
    <property type="evidence" value="ECO:0007669"/>
    <property type="project" value="UniProtKB-ARBA"/>
</dbReference>
<dbReference type="SUPFAM" id="SSF51735">
    <property type="entry name" value="NAD(P)-binding Rossmann-fold domains"/>
    <property type="match status" value="1"/>
</dbReference>
<protein>
    <submittedName>
        <fullName evidence="4">Glyoxylate/hydroxypyruvate reductase A</fullName>
    </submittedName>
</protein>
<dbReference type="CDD" id="cd12164">
    <property type="entry name" value="GDH_like_2"/>
    <property type="match status" value="1"/>
</dbReference>
<evidence type="ECO:0000313" key="5">
    <source>
        <dbReference type="Proteomes" id="UP000198858"/>
    </source>
</evidence>
<dbReference type="GO" id="GO:0051287">
    <property type="term" value="F:NAD binding"/>
    <property type="evidence" value="ECO:0007669"/>
    <property type="project" value="InterPro"/>
</dbReference>
<proteinExistence type="predicted"/>
<dbReference type="PROSITE" id="PS00671">
    <property type="entry name" value="D_2_HYDROXYACID_DH_3"/>
    <property type="match status" value="1"/>
</dbReference>
<dbReference type="PANTHER" id="PTHR43333">
    <property type="entry name" value="2-HACID_DH_C DOMAIN-CONTAINING PROTEIN"/>
    <property type="match status" value="1"/>
</dbReference>
<dbReference type="PANTHER" id="PTHR43333:SF1">
    <property type="entry name" value="D-ISOMER SPECIFIC 2-HYDROXYACID DEHYDROGENASE NAD-BINDING DOMAIN-CONTAINING PROTEIN"/>
    <property type="match status" value="1"/>
</dbReference>
<dbReference type="Gene3D" id="3.40.50.720">
    <property type="entry name" value="NAD(P)-binding Rossmann-like Domain"/>
    <property type="match status" value="2"/>
</dbReference>
<accession>A0A1H1LLM7</accession>
<dbReference type="EMBL" id="LT629745">
    <property type="protein sequence ID" value="SDR74769.1"/>
    <property type="molecule type" value="Genomic_DNA"/>
</dbReference>
<dbReference type="InterPro" id="IPR029753">
    <property type="entry name" value="D-isomer_DH_CS"/>
</dbReference>
<reference evidence="4 5" key="1">
    <citation type="submission" date="2016-10" db="EMBL/GenBank/DDBJ databases">
        <authorList>
            <person name="Varghese N."/>
            <person name="Submissions S."/>
        </authorList>
    </citation>
    <scope>NUCLEOTIDE SEQUENCE [LARGE SCALE GENOMIC DNA]</scope>
    <source>
        <strain evidence="4 5">Mar_2010_102</strain>
    </source>
</reference>
<evidence type="ECO:0000313" key="4">
    <source>
        <dbReference type="EMBL" id="SDR74769.1"/>
    </source>
</evidence>
<dbReference type="RefSeq" id="WP_026935107.1">
    <property type="nucleotide sequence ID" value="NZ_LT629745.1"/>
</dbReference>
<evidence type="ECO:0000259" key="3">
    <source>
        <dbReference type="Pfam" id="PF02826"/>
    </source>
</evidence>